<evidence type="ECO:0000256" key="4">
    <source>
        <dbReference type="ARBA" id="ARBA00022692"/>
    </source>
</evidence>
<proteinExistence type="inferred from homology"/>
<evidence type="ECO:0000256" key="10">
    <source>
        <dbReference type="ARBA" id="ARBA00023180"/>
    </source>
</evidence>
<keyword evidence="3" id="KW-0433">Leucine-rich repeat</keyword>
<feature type="non-terminal residue" evidence="13">
    <location>
        <position position="1"/>
    </location>
</feature>
<evidence type="ECO:0000259" key="12">
    <source>
        <dbReference type="PROSITE" id="PS50104"/>
    </source>
</evidence>
<dbReference type="InterPro" id="IPR032675">
    <property type="entry name" value="LRR_dom_sf"/>
</dbReference>
<dbReference type="SMART" id="SM00365">
    <property type="entry name" value="LRR_SD22"/>
    <property type="match status" value="4"/>
</dbReference>
<evidence type="ECO:0000313" key="14">
    <source>
        <dbReference type="Proteomes" id="UP001497497"/>
    </source>
</evidence>
<reference evidence="13 14" key="1">
    <citation type="submission" date="2024-04" db="EMBL/GenBank/DDBJ databases">
        <authorList>
            <consortium name="Genoscope - CEA"/>
            <person name="William W."/>
        </authorList>
    </citation>
    <scope>NUCLEOTIDE SEQUENCE [LARGE SCALE GENOMIC DNA]</scope>
</reference>
<evidence type="ECO:0000256" key="2">
    <source>
        <dbReference type="ARBA" id="ARBA00009634"/>
    </source>
</evidence>
<dbReference type="Pfam" id="PF13855">
    <property type="entry name" value="LRR_8"/>
    <property type="match status" value="2"/>
</dbReference>
<comment type="similarity">
    <text evidence="2">Belongs to the Toll-like receptor family.</text>
</comment>
<keyword evidence="14" id="KW-1185">Reference proteome</keyword>
<gene>
    <name evidence="13" type="ORF">GSLYS_00015177001</name>
</gene>
<dbReference type="PANTHER" id="PTHR24365">
    <property type="entry name" value="TOLL-LIKE RECEPTOR"/>
    <property type="match status" value="1"/>
</dbReference>
<keyword evidence="5" id="KW-0732">Signal</keyword>
<dbReference type="GO" id="GO:0038023">
    <property type="term" value="F:signaling receptor activity"/>
    <property type="evidence" value="ECO:0007669"/>
    <property type="project" value="TreeGrafter"/>
</dbReference>
<dbReference type="Pfam" id="PF01582">
    <property type="entry name" value="TIR"/>
    <property type="match status" value="1"/>
</dbReference>
<dbReference type="Gene3D" id="3.40.50.10140">
    <property type="entry name" value="Toll/interleukin-1 receptor homology (TIR) domain"/>
    <property type="match status" value="1"/>
</dbReference>
<evidence type="ECO:0000256" key="6">
    <source>
        <dbReference type="ARBA" id="ARBA00022737"/>
    </source>
</evidence>
<evidence type="ECO:0000256" key="11">
    <source>
        <dbReference type="SAM" id="Phobius"/>
    </source>
</evidence>
<comment type="caution">
    <text evidence="13">The sequence shown here is derived from an EMBL/GenBank/DDBJ whole genome shotgun (WGS) entry which is preliminary data.</text>
</comment>
<protein>
    <recommendedName>
        <fullName evidence="12">TIR domain-containing protein</fullName>
    </recommendedName>
</protein>
<feature type="transmembrane region" description="Helical" evidence="11">
    <location>
        <begin position="615"/>
        <end position="637"/>
    </location>
</feature>
<dbReference type="PANTHER" id="PTHR24365:SF541">
    <property type="entry name" value="PROTEIN TOLL-RELATED"/>
    <property type="match status" value="1"/>
</dbReference>
<evidence type="ECO:0000256" key="5">
    <source>
        <dbReference type="ARBA" id="ARBA00022729"/>
    </source>
</evidence>
<keyword evidence="8 11" id="KW-0472">Membrane</keyword>
<dbReference type="InterPro" id="IPR003591">
    <property type="entry name" value="Leu-rich_rpt_typical-subtyp"/>
</dbReference>
<dbReference type="Proteomes" id="UP001497497">
    <property type="component" value="Unassembled WGS sequence"/>
</dbReference>
<keyword evidence="6" id="KW-0677">Repeat</keyword>
<keyword evidence="7 11" id="KW-1133">Transmembrane helix</keyword>
<sequence length="805" mass="93108">ELDLSSNIISTVEEDSFVLFPNLLNLSLSRNAMLNLTRQMFTGLYSLRSLSVSDNYINFIANDTFDDLEALVTLDISFNYMTYMGHDTLPARLFLHLNNLEQLYINRICDVGQFFYRRGLGPEIKSLVHLRHLIITYPETDNSTDESYFDNVPFITTLQLSRPLINLKAFTKLKNLVNFTYYLHFGSRVINICQVLSDIQYLQNSSLNYLTLRQVNDRGCGCKELGAKDAQYLAMLKLVELDLSENYLVYLSPDFIVMLPASLQKIDLSRNGLSFQIAHSFHKFPKELIELNLNNQYNDYYPCHDDAAISSRHMANLLNGDENEHSSNLSFVSAFKESGKSFTLQNLKRKMKSQNTDTIEFSKDCLPPKLRILRGDNFRELGIFLTNYCSLLSVYSLREVNLAGCDFKTWALNNLLRDIEIANFNSNYASRFSSYFFLDHSSLKYLSFSNNLLGADFRYVNGSFFSANAKELIALDMSRNLITQLANDYFNNLVKLQMLDISKNQLQMINISFAHMTEIRILDFSGNSITSLSKQSQDELDSIASDHRVYLDLTSNPLPCTCEGIELMKWMTLTNVYLLNQDFLVCRNEYDQVLEIGDLVQRVDTLQRQCASKTVIILTCVFSFIVFGILLLTSLMYRYRWKLRYLRSIALVKLLASRPSAVRIGYKFDAYILYSDDTRRFVLRDCVRELEEKRGHRLCIEDRDFLPGTYNVSNIVSGVQNSAKTVAMVTPEFYQEEYSEYGVKMALMEEIFMHRSVLFLCMYEPTDNTRLSRDLLTAMKQNNYIELPPRDDASDEMMDDIWNQF</sequence>
<dbReference type="EMBL" id="CAXITT010000439">
    <property type="protein sequence ID" value="CAL1541571.1"/>
    <property type="molecule type" value="Genomic_DNA"/>
</dbReference>
<dbReference type="AlphaFoldDB" id="A0AAV2I6T1"/>
<evidence type="ECO:0000256" key="8">
    <source>
        <dbReference type="ARBA" id="ARBA00023136"/>
    </source>
</evidence>
<dbReference type="SUPFAM" id="SSF52200">
    <property type="entry name" value="Toll/Interleukin receptor TIR domain"/>
    <property type="match status" value="1"/>
</dbReference>
<dbReference type="GO" id="GO:0005886">
    <property type="term" value="C:plasma membrane"/>
    <property type="evidence" value="ECO:0007669"/>
    <property type="project" value="TreeGrafter"/>
</dbReference>
<dbReference type="PROSITE" id="PS50104">
    <property type="entry name" value="TIR"/>
    <property type="match status" value="1"/>
</dbReference>
<evidence type="ECO:0000256" key="9">
    <source>
        <dbReference type="ARBA" id="ARBA00023170"/>
    </source>
</evidence>
<name>A0AAV2I6T1_LYMST</name>
<feature type="non-terminal residue" evidence="13">
    <location>
        <position position="805"/>
    </location>
</feature>
<dbReference type="InterPro" id="IPR035897">
    <property type="entry name" value="Toll_tir_struct_dom_sf"/>
</dbReference>
<evidence type="ECO:0000256" key="1">
    <source>
        <dbReference type="ARBA" id="ARBA00004167"/>
    </source>
</evidence>
<dbReference type="InterPro" id="IPR000157">
    <property type="entry name" value="TIR_dom"/>
</dbReference>
<evidence type="ECO:0000256" key="3">
    <source>
        <dbReference type="ARBA" id="ARBA00022614"/>
    </source>
</evidence>
<evidence type="ECO:0000256" key="7">
    <source>
        <dbReference type="ARBA" id="ARBA00022989"/>
    </source>
</evidence>
<dbReference type="InterPro" id="IPR001611">
    <property type="entry name" value="Leu-rich_rpt"/>
</dbReference>
<dbReference type="GO" id="GO:0007165">
    <property type="term" value="P:signal transduction"/>
    <property type="evidence" value="ECO:0007669"/>
    <property type="project" value="InterPro"/>
</dbReference>
<evidence type="ECO:0000313" key="13">
    <source>
        <dbReference type="EMBL" id="CAL1541571.1"/>
    </source>
</evidence>
<organism evidence="13 14">
    <name type="scientific">Lymnaea stagnalis</name>
    <name type="common">Great pond snail</name>
    <name type="synonym">Helix stagnalis</name>
    <dbReference type="NCBI Taxonomy" id="6523"/>
    <lineage>
        <taxon>Eukaryota</taxon>
        <taxon>Metazoa</taxon>
        <taxon>Spiralia</taxon>
        <taxon>Lophotrochozoa</taxon>
        <taxon>Mollusca</taxon>
        <taxon>Gastropoda</taxon>
        <taxon>Heterobranchia</taxon>
        <taxon>Euthyneura</taxon>
        <taxon>Panpulmonata</taxon>
        <taxon>Hygrophila</taxon>
        <taxon>Lymnaeoidea</taxon>
        <taxon>Lymnaeidae</taxon>
        <taxon>Lymnaea</taxon>
    </lineage>
</organism>
<dbReference type="SMART" id="SM00369">
    <property type="entry name" value="LRR_TYP"/>
    <property type="match status" value="7"/>
</dbReference>
<accession>A0AAV2I6T1</accession>
<keyword evidence="10" id="KW-0325">Glycoprotein</keyword>
<feature type="domain" description="TIR" evidence="12">
    <location>
        <begin position="666"/>
        <end position="805"/>
    </location>
</feature>
<dbReference type="SUPFAM" id="SSF52058">
    <property type="entry name" value="L domain-like"/>
    <property type="match status" value="1"/>
</dbReference>
<dbReference type="Gene3D" id="3.80.10.10">
    <property type="entry name" value="Ribonuclease Inhibitor"/>
    <property type="match status" value="3"/>
</dbReference>
<keyword evidence="9" id="KW-0675">Receptor</keyword>
<keyword evidence="4 11" id="KW-0812">Transmembrane</keyword>
<comment type="subcellular location">
    <subcellularLocation>
        <location evidence="1">Membrane</location>
        <topology evidence="1">Single-pass membrane protein</topology>
    </subcellularLocation>
</comment>